<evidence type="ECO:0000313" key="3">
    <source>
        <dbReference type="Proteomes" id="UP000095558"/>
    </source>
</evidence>
<feature type="domain" description="CopG-like ribbon-helix-helix" evidence="1">
    <location>
        <begin position="9"/>
        <end position="46"/>
    </location>
</feature>
<dbReference type="SUPFAM" id="SSF47598">
    <property type="entry name" value="Ribbon-helix-helix"/>
    <property type="match status" value="1"/>
</dbReference>
<organism evidence="2 3">
    <name type="scientific">Clostridium disporicum</name>
    <dbReference type="NCBI Taxonomy" id="84024"/>
    <lineage>
        <taxon>Bacteria</taxon>
        <taxon>Bacillati</taxon>
        <taxon>Bacillota</taxon>
        <taxon>Clostridia</taxon>
        <taxon>Eubacteriales</taxon>
        <taxon>Clostridiaceae</taxon>
        <taxon>Clostridium</taxon>
    </lineage>
</organism>
<dbReference type="GO" id="GO:0006355">
    <property type="term" value="P:regulation of DNA-templated transcription"/>
    <property type="evidence" value="ECO:0007669"/>
    <property type="project" value="InterPro"/>
</dbReference>
<dbReference type="InterPro" id="IPR012869">
    <property type="entry name" value="RHH_5"/>
</dbReference>
<sequence>MAIDKDNIRIMVTISRDENEMLKELAKKENRSVSNLVATLVKKHLKDNTNEQMELKKVMKKSLFTK</sequence>
<name>A0A174AKB9_9CLOT</name>
<dbReference type="Pfam" id="PF07878">
    <property type="entry name" value="RHH_5"/>
    <property type="match status" value="1"/>
</dbReference>
<dbReference type="InterPro" id="IPR010985">
    <property type="entry name" value="Ribbon_hlx_hlx"/>
</dbReference>
<reference evidence="2 3" key="1">
    <citation type="submission" date="2015-09" db="EMBL/GenBank/DDBJ databases">
        <authorList>
            <consortium name="Pathogen Informatics"/>
        </authorList>
    </citation>
    <scope>NUCLEOTIDE SEQUENCE [LARGE SCALE GENOMIC DNA]</scope>
    <source>
        <strain evidence="2 3">2789STDY5834855</strain>
    </source>
</reference>
<evidence type="ECO:0000313" key="2">
    <source>
        <dbReference type="EMBL" id="CUN88100.1"/>
    </source>
</evidence>
<evidence type="ECO:0000259" key="1">
    <source>
        <dbReference type="Pfam" id="PF07878"/>
    </source>
</evidence>
<gene>
    <name evidence="2" type="ORF">ERS852470_00929</name>
</gene>
<dbReference type="RefSeq" id="WP_055275697.1">
    <property type="nucleotide sequence ID" value="NZ_CYZV01000008.1"/>
</dbReference>
<dbReference type="OrthoDB" id="2058427at2"/>
<dbReference type="Proteomes" id="UP000095558">
    <property type="component" value="Unassembled WGS sequence"/>
</dbReference>
<accession>A0A174AKB9</accession>
<proteinExistence type="predicted"/>
<protein>
    <recommendedName>
        <fullName evidence="1">CopG-like ribbon-helix-helix domain-containing protein</fullName>
    </recommendedName>
</protein>
<dbReference type="AlphaFoldDB" id="A0A174AKB9"/>
<dbReference type="EMBL" id="CYZV01000008">
    <property type="protein sequence ID" value="CUN88100.1"/>
    <property type="molecule type" value="Genomic_DNA"/>
</dbReference>